<evidence type="ECO:0008006" key="3">
    <source>
        <dbReference type="Google" id="ProtNLM"/>
    </source>
</evidence>
<name>A0A211YPZ7_9CREN</name>
<sequence length="150" mass="17043">MYRKTEFSHLVEGTIVIIDLDRFSEVVEERGWSEYSPNPATGLLTRLIEMFARRWQGVIIYGFDEERGTEEVVIEIPLVEPEELLPDLEKIKQELNSIGVGITIVALKGYVLGKPAADRREAYTATPFRRRALALLRKAKRRGGNTVIIA</sequence>
<reference evidence="1 2" key="1">
    <citation type="submission" date="2017-05" db="EMBL/GenBank/DDBJ databases">
        <title>The draft genome of the hyperthermophilic archaeon 'Pyrodictium delaneyi strain Hulk', an iron and nitrate reducer, reveals the capacity for sulfate reduction.</title>
        <authorList>
            <person name="Demey L.M."/>
            <person name="Miller C."/>
            <person name="Manzella M."/>
            <person name="Reguera G."/>
            <person name="Kashefi K."/>
        </authorList>
    </citation>
    <scope>NUCLEOTIDE SEQUENCE [LARGE SCALE GENOMIC DNA]</scope>
    <source>
        <strain evidence="1 2">Hulk</strain>
    </source>
</reference>
<proteinExistence type="predicted"/>
<protein>
    <recommendedName>
        <fullName evidence="3">GGDEF domain-containing protein</fullName>
    </recommendedName>
</protein>
<dbReference type="Proteomes" id="UP000196694">
    <property type="component" value="Unassembled WGS sequence"/>
</dbReference>
<dbReference type="EMBL" id="NCQP01000002">
    <property type="protein sequence ID" value="OWJ55123.1"/>
    <property type="molecule type" value="Genomic_DNA"/>
</dbReference>
<keyword evidence="2" id="KW-1185">Reference proteome</keyword>
<dbReference type="OrthoDB" id="15013at2157"/>
<dbReference type="RefSeq" id="WP_055409776.1">
    <property type="nucleotide sequence ID" value="NZ_CP013011.1"/>
</dbReference>
<comment type="caution">
    <text evidence="1">The sequence shown here is derived from an EMBL/GenBank/DDBJ whole genome shotgun (WGS) entry which is preliminary data.</text>
</comment>
<evidence type="ECO:0000313" key="1">
    <source>
        <dbReference type="EMBL" id="OWJ55123.1"/>
    </source>
</evidence>
<organism evidence="1 2">
    <name type="scientific">Pyrodictium delaneyi</name>
    <dbReference type="NCBI Taxonomy" id="1273541"/>
    <lineage>
        <taxon>Archaea</taxon>
        <taxon>Thermoproteota</taxon>
        <taxon>Thermoprotei</taxon>
        <taxon>Desulfurococcales</taxon>
        <taxon>Pyrodictiaceae</taxon>
        <taxon>Pyrodictium</taxon>
    </lineage>
</organism>
<evidence type="ECO:0000313" key="2">
    <source>
        <dbReference type="Proteomes" id="UP000196694"/>
    </source>
</evidence>
<gene>
    <name evidence="1" type="ORF">Pdsh_05425</name>
</gene>
<dbReference type="GeneID" id="26099938"/>
<dbReference type="AlphaFoldDB" id="A0A211YPZ7"/>
<accession>A0A211YPZ7</accession>